<dbReference type="CDD" id="cd18791">
    <property type="entry name" value="SF2_C_RHA"/>
    <property type="match status" value="1"/>
</dbReference>
<dbReference type="Pfam" id="PF04408">
    <property type="entry name" value="WHD_HA2"/>
    <property type="match status" value="1"/>
</dbReference>
<dbReference type="GO" id="GO:0005524">
    <property type="term" value="F:ATP binding"/>
    <property type="evidence" value="ECO:0007669"/>
    <property type="project" value="UniProtKB-KW"/>
</dbReference>
<dbReference type="Pfam" id="PF00271">
    <property type="entry name" value="Helicase_C"/>
    <property type="match status" value="1"/>
</dbReference>
<dbReference type="PANTHER" id="PTHR18934">
    <property type="entry name" value="ATP-DEPENDENT RNA HELICASE"/>
    <property type="match status" value="1"/>
</dbReference>
<feature type="domain" description="Helicase ATP-binding" evidence="9">
    <location>
        <begin position="520"/>
        <end position="689"/>
    </location>
</feature>
<dbReference type="Proteomes" id="UP000502823">
    <property type="component" value="Unassembled WGS sequence"/>
</dbReference>
<evidence type="ECO:0000256" key="2">
    <source>
        <dbReference type="ARBA" id="ARBA00022741"/>
    </source>
</evidence>
<name>A0A6L2Q939_COPFO</name>
<dbReference type="PANTHER" id="PTHR18934:SF257">
    <property type="entry name" value="ATP-DEPENDENT RNA HELICASE DHX30"/>
    <property type="match status" value="1"/>
</dbReference>
<dbReference type="InterPro" id="IPR014001">
    <property type="entry name" value="Helicase_ATP-bd"/>
</dbReference>
<keyword evidence="4" id="KW-0347">Helicase</keyword>
<dbReference type="EC" id="3.6.4.13" evidence="1"/>
<dbReference type="SUPFAM" id="SSF52540">
    <property type="entry name" value="P-loop containing nucleoside triphosphate hydrolases"/>
    <property type="match status" value="1"/>
</dbReference>
<organism evidence="11 12">
    <name type="scientific">Coptotermes formosanus</name>
    <name type="common">Formosan subterranean termite</name>
    <dbReference type="NCBI Taxonomy" id="36987"/>
    <lineage>
        <taxon>Eukaryota</taxon>
        <taxon>Metazoa</taxon>
        <taxon>Ecdysozoa</taxon>
        <taxon>Arthropoda</taxon>
        <taxon>Hexapoda</taxon>
        <taxon>Insecta</taxon>
        <taxon>Pterygota</taxon>
        <taxon>Neoptera</taxon>
        <taxon>Polyneoptera</taxon>
        <taxon>Dictyoptera</taxon>
        <taxon>Blattodea</taxon>
        <taxon>Blattoidea</taxon>
        <taxon>Termitoidae</taxon>
        <taxon>Rhinotermitidae</taxon>
        <taxon>Coptotermes</taxon>
    </lineage>
</organism>
<evidence type="ECO:0000256" key="8">
    <source>
        <dbReference type="SAM" id="MobiDB-lite"/>
    </source>
</evidence>
<comment type="similarity">
    <text evidence="7">Belongs to the DExH box helicase family.</text>
</comment>
<dbReference type="GO" id="GO:0005737">
    <property type="term" value="C:cytoplasm"/>
    <property type="evidence" value="ECO:0007669"/>
    <property type="project" value="TreeGrafter"/>
</dbReference>
<dbReference type="FunFam" id="3.40.50.300:FF:000526">
    <property type="entry name" value="DExH-box ATP-dependent RNA helicase DExH3"/>
    <property type="match status" value="1"/>
</dbReference>
<dbReference type="InterPro" id="IPR011545">
    <property type="entry name" value="DEAD/DEAH_box_helicase_dom"/>
</dbReference>
<evidence type="ECO:0000256" key="4">
    <source>
        <dbReference type="ARBA" id="ARBA00022806"/>
    </source>
</evidence>
<evidence type="ECO:0000313" key="12">
    <source>
        <dbReference type="Proteomes" id="UP000502823"/>
    </source>
</evidence>
<evidence type="ECO:0000256" key="6">
    <source>
        <dbReference type="ARBA" id="ARBA00022884"/>
    </source>
</evidence>
<dbReference type="Gene3D" id="3.40.50.300">
    <property type="entry name" value="P-loop containing nucleotide triphosphate hydrolases"/>
    <property type="match status" value="2"/>
</dbReference>
<dbReference type="GO" id="GO:0005634">
    <property type="term" value="C:nucleus"/>
    <property type="evidence" value="ECO:0007669"/>
    <property type="project" value="TreeGrafter"/>
</dbReference>
<dbReference type="EMBL" id="BLKM01000900">
    <property type="protein sequence ID" value="GFG39405.1"/>
    <property type="molecule type" value="Genomic_DNA"/>
</dbReference>
<dbReference type="GO" id="GO:0016787">
    <property type="term" value="F:hydrolase activity"/>
    <property type="evidence" value="ECO:0007669"/>
    <property type="project" value="UniProtKB-KW"/>
</dbReference>
<reference evidence="12" key="1">
    <citation type="submission" date="2020-01" db="EMBL/GenBank/DDBJ databases">
        <title>Draft genome sequence of the Termite Coptotermes fromosanus.</title>
        <authorList>
            <person name="Itakura S."/>
            <person name="Yosikawa Y."/>
            <person name="Umezawa K."/>
        </authorList>
    </citation>
    <scope>NUCLEOTIDE SEQUENCE [LARGE SCALE GENOMIC DNA]</scope>
</reference>
<proteinExistence type="inferred from homology"/>
<protein>
    <recommendedName>
        <fullName evidence="1">RNA helicase</fullName>
        <ecNumber evidence="1">3.6.4.13</ecNumber>
    </recommendedName>
</protein>
<dbReference type="GO" id="GO:0003724">
    <property type="term" value="F:RNA helicase activity"/>
    <property type="evidence" value="ECO:0007669"/>
    <property type="project" value="UniProtKB-EC"/>
</dbReference>
<keyword evidence="12" id="KW-1185">Reference proteome</keyword>
<dbReference type="InParanoid" id="A0A6L2Q939"/>
<feature type="region of interest" description="Disordered" evidence="8">
    <location>
        <begin position="217"/>
        <end position="271"/>
    </location>
</feature>
<comment type="caution">
    <text evidence="11">The sequence shown here is derived from an EMBL/GenBank/DDBJ whole genome shotgun (WGS) entry which is preliminary data.</text>
</comment>
<dbReference type="InterPro" id="IPR007502">
    <property type="entry name" value="Helicase-assoc_dom"/>
</dbReference>
<keyword evidence="5" id="KW-0067">ATP-binding</keyword>
<dbReference type="InterPro" id="IPR002464">
    <property type="entry name" value="DNA/RNA_helicase_DEAH_CS"/>
</dbReference>
<evidence type="ECO:0000313" key="11">
    <source>
        <dbReference type="EMBL" id="GFG39405.1"/>
    </source>
</evidence>
<dbReference type="SMART" id="SM00487">
    <property type="entry name" value="DEXDc"/>
    <property type="match status" value="1"/>
</dbReference>
<dbReference type="SMART" id="SM00847">
    <property type="entry name" value="HA2"/>
    <property type="match status" value="1"/>
</dbReference>
<dbReference type="OrthoDB" id="5600252at2759"/>
<dbReference type="InterPro" id="IPR001650">
    <property type="entry name" value="Helicase_C-like"/>
</dbReference>
<keyword evidence="6" id="KW-0694">RNA-binding</keyword>
<feature type="compositionally biased region" description="Basic and acidic residues" evidence="8">
    <location>
        <begin position="217"/>
        <end position="227"/>
    </location>
</feature>
<dbReference type="Gene3D" id="1.20.120.1080">
    <property type="match status" value="1"/>
</dbReference>
<evidence type="ECO:0000256" key="1">
    <source>
        <dbReference type="ARBA" id="ARBA00012552"/>
    </source>
</evidence>
<dbReference type="PROSITE" id="PS51194">
    <property type="entry name" value="HELICASE_CTER"/>
    <property type="match status" value="1"/>
</dbReference>
<dbReference type="InterPro" id="IPR027417">
    <property type="entry name" value="P-loop_NTPase"/>
</dbReference>
<feature type="domain" description="Helicase C-terminal" evidence="10">
    <location>
        <begin position="724"/>
        <end position="892"/>
    </location>
</feature>
<dbReference type="Pfam" id="PF00270">
    <property type="entry name" value="DEAD"/>
    <property type="match status" value="1"/>
</dbReference>
<evidence type="ECO:0000256" key="5">
    <source>
        <dbReference type="ARBA" id="ARBA00022840"/>
    </source>
</evidence>
<dbReference type="GO" id="GO:0003678">
    <property type="term" value="F:DNA helicase activity"/>
    <property type="evidence" value="ECO:0007669"/>
    <property type="project" value="TreeGrafter"/>
</dbReference>
<gene>
    <name evidence="11" type="ORF">Cfor_08354</name>
</gene>
<keyword evidence="2" id="KW-0547">Nucleotide-binding</keyword>
<dbReference type="GO" id="GO:0002151">
    <property type="term" value="F:G-quadruplex RNA binding"/>
    <property type="evidence" value="ECO:0007669"/>
    <property type="project" value="TreeGrafter"/>
</dbReference>
<evidence type="ECO:0000259" key="9">
    <source>
        <dbReference type="PROSITE" id="PS51192"/>
    </source>
</evidence>
<dbReference type="CDD" id="cd17917">
    <property type="entry name" value="DEXHc_RHA-like"/>
    <property type="match status" value="1"/>
</dbReference>
<dbReference type="SMART" id="SM00490">
    <property type="entry name" value="HELICc"/>
    <property type="match status" value="1"/>
</dbReference>
<keyword evidence="3" id="KW-0378">Hydrolase</keyword>
<dbReference type="Gene3D" id="3.30.160.20">
    <property type="match status" value="1"/>
</dbReference>
<evidence type="ECO:0000256" key="7">
    <source>
        <dbReference type="ARBA" id="ARBA00060772"/>
    </source>
</evidence>
<dbReference type="InterPro" id="IPR048333">
    <property type="entry name" value="HA2_WH"/>
</dbReference>
<feature type="compositionally biased region" description="Basic and acidic residues" evidence="8">
    <location>
        <begin position="244"/>
        <end position="271"/>
    </location>
</feature>
<dbReference type="PROSITE" id="PS51192">
    <property type="entry name" value="HELICASE_ATP_BIND_1"/>
    <property type="match status" value="1"/>
</dbReference>
<evidence type="ECO:0000259" key="10">
    <source>
        <dbReference type="PROSITE" id="PS51194"/>
    </source>
</evidence>
<accession>A0A6L2Q939</accession>
<evidence type="ECO:0000256" key="3">
    <source>
        <dbReference type="ARBA" id="ARBA00022801"/>
    </source>
</evidence>
<sequence length="1281" mass="145027">MLNYGQRVKAVRGTWPDLTLVGNVALFLDLLFLCDTGKSTLEQLKVLMNNISGQILCKLHIDMKMNYSSGLSIHGFWETIFYSNWPGHLRTVGKVLQKKMSQAMVAQCLVEKRMNNLSGQLMDSLPSTVKHCLYHEPAAEITNHCSNISYLRTRQVSYISKKYCLVLKFHQNMLCRPKGIQNTVLNQSLGIRSVHNLRTTDLFESGDKVQKSVKLNEEETNTHEENTLKLGLKTMKGSHRSRKRQESSKHCKDEDSKTADGHLEGDKSGEVTSKDLQILESRFPHPKGTLHNLYAVVAQELKSSSYCLEKSYQMVAVRSGKKVTNSMWNCTYKVKWPSEAKFSATMPTKAAAGKQAALKTLHWLHAQGKLTRAGAPLLYDKKEIKELARVPVEVIVDTSSCHDIDMLIDWYRKDIEPVLNELETSSNQSETKRNEFSEGSTQELLGVQESTDHITGLHKPDYDLKAFTQRNIQLYNRYRKRICSPENNNDASYPRSEDGIKRMKEIRENLPIAEFREQIVQMVERNPVIVVKGEPGCGKSTQVPQYIMEEWEALQRGAHCNIIVTQPRRLSAISLAERVAHERQERVGDVVGYQVRLKAALPRPPGGALLYCSTGILLRRLQSNPGLTGASHVILDEAHERDINIDILLVLLRRALALNPKLRVVVMSATINAELFQKYFNDAPMLHVPGFTYPVKSFFLEDLSIPGVETKVNMSHVPSLNYQQVATVIRWVDKNRPGGAILCFLPGWAEITAVAKHLENGGSYCILPVHSRLSHEEQSRIFSPSVTGQRKVILATNIAETSITVNDVVYVIDTGAHKEERLNVQLGVGVLDSHWVSQANVNQRRGRAGRVRPGECYHMYTREIYDSLTKFPVPEVLRVPLEKTVLDCKTYSQDEKALDFLSQMPEPPLPETVTLAVLELNRLGALDENEILTPLGRRIAMFTTHPKLSKALVHAAIFRCVNPMVTIATVLTNDSEIFQGGLSVKESIRTVKKGVHPSSDHVSVAWLYREWETLHAADAMDALIFSQQKGLNNEKMKLISRLRKLFSEHLWQSQMLEDSETYKDPYAACNKYAGNAELVKAVLLSGTGSLLNRRSWDVKNGRLIKNANVILTESGQRTTITPESVNYKRKNYLSPFLTSFRQVQSVERRTILVRETSLLSPLSVLLFTMGQLTVQEARNCTNGYSPPSGEDKWSNHVLLKINQRNDIMMMCDKSQVQRLAELRAILWNLITYFVMKEGMNEDHNRYETICSFHERFLEVLCTVMHHAGAKIECDIEDSQQK</sequence>
<dbReference type="PROSITE" id="PS00690">
    <property type="entry name" value="DEAH_ATP_HELICASE"/>
    <property type="match status" value="1"/>
</dbReference>